<dbReference type="PANTHER" id="PTHR21393">
    <property type="entry name" value="MITOCHONDRIAL 28S RIBOSOMAL PROTEIN S27"/>
    <property type="match status" value="1"/>
</dbReference>
<dbReference type="Bgee" id="ENSNBRG00000015013">
    <property type="expression patterns" value="Expressed in skeletal muscle tissue and 4 other cell types or tissues"/>
</dbReference>
<keyword evidence="3" id="KW-0812">Transmembrane</keyword>
<keyword evidence="2" id="KW-0175">Coiled coil</keyword>
<evidence type="ECO:0000256" key="1">
    <source>
        <dbReference type="ARBA" id="ARBA00004173"/>
    </source>
</evidence>
<dbReference type="AlphaFoldDB" id="A0A3Q4MU90"/>
<evidence type="ECO:0000313" key="5">
    <source>
        <dbReference type="Proteomes" id="UP000261580"/>
    </source>
</evidence>
<dbReference type="Ensembl" id="ENSNBRT00000020059.1">
    <property type="protein sequence ID" value="ENSNBRP00000019544.1"/>
    <property type="gene ID" value="ENSNBRG00000015013.1"/>
</dbReference>
<feature type="coiled-coil region" evidence="2">
    <location>
        <begin position="222"/>
        <end position="267"/>
    </location>
</feature>
<dbReference type="Pfam" id="PF10037">
    <property type="entry name" value="MRP-S27"/>
    <property type="match status" value="3"/>
</dbReference>
<comment type="subcellular location">
    <subcellularLocation>
        <location evidence="1">Mitochondrion</location>
    </subcellularLocation>
</comment>
<evidence type="ECO:0000256" key="2">
    <source>
        <dbReference type="SAM" id="Coils"/>
    </source>
</evidence>
<dbReference type="PANTHER" id="PTHR21393:SF0">
    <property type="entry name" value="SMALL RIBOSOMAL SUBUNIT PROTEIN MS27"/>
    <property type="match status" value="1"/>
</dbReference>
<organism evidence="4 5">
    <name type="scientific">Neolamprologus brichardi</name>
    <name type="common">Fairy cichlid</name>
    <name type="synonym">Lamprologus brichardi</name>
    <dbReference type="NCBI Taxonomy" id="32507"/>
    <lineage>
        <taxon>Eukaryota</taxon>
        <taxon>Metazoa</taxon>
        <taxon>Chordata</taxon>
        <taxon>Craniata</taxon>
        <taxon>Vertebrata</taxon>
        <taxon>Euteleostomi</taxon>
        <taxon>Actinopterygii</taxon>
        <taxon>Neopterygii</taxon>
        <taxon>Teleostei</taxon>
        <taxon>Neoteleostei</taxon>
        <taxon>Acanthomorphata</taxon>
        <taxon>Ovalentaria</taxon>
        <taxon>Cichlomorphae</taxon>
        <taxon>Cichliformes</taxon>
        <taxon>Cichlidae</taxon>
        <taxon>African cichlids</taxon>
        <taxon>Pseudocrenilabrinae</taxon>
        <taxon>Lamprologini</taxon>
        <taxon>Neolamprologus</taxon>
    </lineage>
</organism>
<evidence type="ECO:0000256" key="3">
    <source>
        <dbReference type="SAM" id="Phobius"/>
    </source>
</evidence>
<keyword evidence="3" id="KW-0472">Membrane</keyword>
<dbReference type="InterPro" id="IPR019266">
    <property type="entry name" value="Ribosomal_mS27"/>
</dbReference>
<reference evidence="4" key="2">
    <citation type="submission" date="2025-09" db="UniProtKB">
        <authorList>
            <consortium name="Ensembl"/>
        </authorList>
    </citation>
    <scope>IDENTIFICATION</scope>
</reference>
<dbReference type="GeneTree" id="ENSGT00390000007246"/>
<dbReference type="Proteomes" id="UP000261580">
    <property type="component" value="Unassembled WGS sequence"/>
</dbReference>
<sequence>MCAFHFTARRWLLSAAYTDSKMWEAREKDPQNLDKQTKDWTIHGWIRQCLKYGARDKALHTLKNKIQYGIFPDDFTFNLLMDSFIKDFITQLLFTSKSLYTHDTQWHQDGAEYGSLITSSPKQQLVLVFNFPFPLFFLPFLYFACSYVIVLYFAHPCWFHPSHLNEVMRSFLCAFNFFFVALPLQELSSQLESQDKVESTSFQDLVTALAQQTLAAAETPDLEQYESRVQAWEAEKRQLIQREKEMREKAEQEKQERLAAMAAAQQV</sequence>
<name>A0A3Q4MU90_NEOBR</name>
<keyword evidence="5" id="KW-1185">Reference proteome</keyword>
<reference evidence="4" key="1">
    <citation type="submission" date="2025-08" db="UniProtKB">
        <authorList>
            <consortium name="Ensembl"/>
        </authorList>
    </citation>
    <scope>IDENTIFICATION</scope>
</reference>
<proteinExistence type="predicted"/>
<evidence type="ECO:0000313" key="4">
    <source>
        <dbReference type="Ensembl" id="ENSNBRP00000019544.1"/>
    </source>
</evidence>
<protein>
    <submittedName>
        <fullName evidence="4">Mitochondrial ribosomal protein S27</fullName>
    </submittedName>
</protein>
<feature type="transmembrane region" description="Helical" evidence="3">
    <location>
        <begin position="125"/>
        <end position="155"/>
    </location>
</feature>
<accession>A0A3Q4MU90</accession>
<keyword evidence="3" id="KW-1133">Transmembrane helix</keyword>
<dbReference type="GO" id="GO:0005739">
    <property type="term" value="C:mitochondrion"/>
    <property type="evidence" value="ECO:0007669"/>
    <property type="project" value="UniProtKB-SubCell"/>
</dbReference>
<dbReference type="InterPro" id="IPR034913">
    <property type="entry name" value="mS27/PTCD2"/>
</dbReference>